<dbReference type="Gene3D" id="3.40.190.290">
    <property type="match status" value="1"/>
</dbReference>
<comment type="similarity">
    <text evidence="1">Belongs to the LysR transcriptional regulatory family.</text>
</comment>
<dbReference type="PROSITE" id="PS50931">
    <property type="entry name" value="HTH_LYSR"/>
    <property type="match status" value="1"/>
</dbReference>
<dbReference type="InterPro" id="IPR000847">
    <property type="entry name" value="LysR_HTH_N"/>
</dbReference>
<dbReference type="Proteomes" id="UP000295711">
    <property type="component" value="Unassembled WGS sequence"/>
</dbReference>
<keyword evidence="7" id="KW-1185">Reference proteome</keyword>
<evidence type="ECO:0000313" key="7">
    <source>
        <dbReference type="Proteomes" id="UP000295711"/>
    </source>
</evidence>
<keyword evidence="2" id="KW-0805">Transcription regulation</keyword>
<evidence type="ECO:0000256" key="4">
    <source>
        <dbReference type="ARBA" id="ARBA00023163"/>
    </source>
</evidence>
<name>A0A4R2LEH4_9FIRM</name>
<dbReference type="Gene3D" id="1.10.10.10">
    <property type="entry name" value="Winged helix-like DNA-binding domain superfamily/Winged helix DNA-binding domain"/>
    <property type="match status" value="1"/>
</dbReference>
<dbReference type="PANTHER" id="PTHR30126">
    <property type="entry name" value="HTH-TYPE TRANSCRIPTIONAL REGULATOR"/>
    <property type="match status" value="1"/>
</dbReference>
<dbReference type="GO" id="GO:0000976">
    <property type="term" value="F:transcription cis-regulatory region binding"/>
    <property type="evidence" value="ECO:0007669"/>
    <property type="project" value="TreeGrafter"/>
</dbReference>
<accession>A0A4R2LEH4</accession>
<dbReference type="AlphaFoldDB" id="A0A4R2LEH4"/>
<feature type="domain" description="HTH lysR-type" evidence="5">
    <location>
        <begin position="1"/>
        <end position="58"/>
    </location>
</feature>
<dbReference type="InterPro" id="IPR005119">
    <property type="entry name" value="LysR_subst-bd"/>
</dbReference>
<dbReference type="PANTHER" id="PTHR30126:SF100">
    <property type="entry name" value="LYSR-FAMILY TRANSCRIPTIONAL REGULATOR"/>
    <property type="match status" value="1"/>
</dbReference>
<dbReference type="SUPFAM" id="SSF53850">
    <property type="entry name" value="Periplasmic binding protein-like II"/>
    <property type="match status" value="1"/>
</dbReference>
<reference evidence="6 7" key="1">
    <citation type="submission" date="2019-03" db="EMBL/GenBank/DDBJ databases">
        <title>Genomic Encyclopedia of Type Strains, Phase IV (KMG-IV): sequencing the most valuable type-strain genomes for metagenomic binning, comparative biology and taxonomic classification.</title>
        <authorList>
            <person name="Goeker M."/>
        </authorList>
    </citation>
    <scope>NUCLEOTIDE SEQUENCE [LARGE SCALE GENOMIC DNA]</scope>
    <source>
        <strain evidence="6 7">DSM 28559</strain>
    </source>
</reference>
<dbReference type="GO" id="GO:0003700">
    <property type="term" value="F:DNA-binding transcription factor activity"/>
    <property type="evidence" value="ECO:0007669"/>
    <property type="project" value="InterPro"/>
</dbReference>
<comment type="caution">
    <text evidence="6">The sequence shown here is derived from an EMBL/GenBank/DDBJ whole genome shotgun (WGS) entry which is preliminary data.</text>
</comment>
<protein>
    <submittedName>
        <fullName evidence="6">DNA-binding transcriptional LysR family regulator</fullName>
    </submittedName>
</protein>
<evidence type="ECO:0000256" key="2">
    <source>
        <dbReference type="ARBA" id="ARBA00023015"/>
    </source>
</evidence>
<evidence type="ECO:0000313" key="6">
    <source>
        <dbReference type="EMBL" id="TCO85869.1"/>
    </source>
</evidence>
<keyword evidence="3 6" id="KW-0238">DNA-binding</keyword>
<dbReference type="PRINTS" id="PR00039">
    <property type="entry name" value="HTHLYSR"/>
</dbReference>
<dbReference type="SUPFAM" id="SSF46785">
    <property type="entry name" value="Winged helix' DNA-binding domain"/>
    <property type="match status" value="1"/>
</dbReference>
<dbReference type="FunFam" id="1.10.10.10:FF:000001">
    <property type="entry name" value="LysR family transcriptional regulator"/>
    <property type="match status" value="1"/>
</dbReference>
<dbReference type="RefSeq" id="WP_207669055.1">
    <property type="nucleotide sequence ID" value="NZ_SLXA01000002.1"/>
</dbReference>
<dbReference type="InterPro" id="IPR036388">
    <property type="entry name" value="WH-like_DNA-bd_sf"/>
</dbReference>
<evidence type="ECO:0000256" key="3">
    <source>
        <dbReference type="ARBA" id="ARBA00023125"/>
    </source>
</evidence>
<gene>
    <name evidence="6" type="ORF">EV212_102186</name>
</gene>
<keyword evidence="4" id="KW-0804">Transcription</keyword>
<dbReference type="CDD" id="cd05466">
    <property type="entry name" value="PBP2_LTTR_substrate"/>
    <property type="match status" value="1"/>
</dbReference>
<organism evidence="6 7">
    <name type="scientific">Frisingicoccus caecimuris</name>
    <dbReference type="NCBI Taxonomy" id="1796636"/>
    <lineage>
        <taxon>Bacteria</taxon>
        <taxon>Bacillati</taxon>
        <taxon>Bacillota</taxon>
        <taxon>Clostridia</taxon>
        <taxon>Lachnospirales</taxon>
        <taxon>Lachnospiraceae</taxon>
        <taxon>Frisingicoccus</taxon>
    </lineage>
</organism>
<dbReference type="Pfam" id="PF03466">
    <property type="entry name" value="LysR_substrate"/>
    <property type="match status" value="1"/>
</dbReference>
<evidence type="ECO:0000256" key="1">
    <source>
        <dbReference type="ARBA" id="ARBA00009437"/>
    </source>
</evidence>
<sequence length="296" mass="34004">MDIKNLNTFILVSELNSFTKAAKKSGYSQSTISFQIKQLERELNSQLFERINHTVALTEKGREVLKYAHQIHKLTQELETNMREVKNVKGHVRLAMADSLCDSLLYEGFSDFRTQYPEITLKIIAAGTEEMFRLLNHNEADAILTLDNHVYNTEYVIVREERVKINFVAAADSPLALRKNISVQELVHQPFILTEKGMSYRRLMDEKLAEMSLEIQPVLEIGSADLICSLVEQGAGISFLPDYVTAGIVKDGRLVHLKVDDFDVEVWKQLLYHRDKWVSPQMDSVMRYCVDREFTG</sequence>
<evidence type="ECO:0000259" key="5">
    <source>
        <dbReference type="PROSITE" id="PS50931"/>
    </source>
</evidence>
<dbReference type="Pfam" id="PF00126">
    <property type="entry name" value="HTH_1"/>
    <property type="match status" value="1"/>
</dbReference>
<dbReference type="EMBL" id="SLXA01000002">
    <property type="protein sequence ID" value="TCO85869.1"/>
    <property type="molecule type" value="Genomic_DNA"/>
</dbReference>
<proteinExistence type="inferred from homology"/>
<dbReference type="InterPro" id="IPR036390">
    <property type="entry name" value="WH_DNA-bd_sf"/>
</dbReference>